<feature type="region of interest" description="Disordered" evidence="1">
    <location>
        <begin position="1861"/>
        <end position="1900"/>
    </location>
</feature>
<accession>A0ABQ8PYZ4</accession>
<name>A0ABQ8PYZ4_9AGAR</name>
<gene>
    <name evidence="2" type="ORF">F5050DRAFT_1866001</name>
</gene>
<protein>
    <recommendedName>
        <fullName evidence="4">JmjC domain-containing protein</fullName>
    </recommendedName>
</protein>
<dbReference type="Proteomes" id="UP001163828">
    <property type="component" value="Unassembled WGS sequence"/>
</dbReference>
<feature type="compositionally biased region" description="Acidic residues" evidence="1">
    <location>
        <begin position="550"/>
        <end position="604"/>
    </location>
</feature>
<feature type="compositionally biased region" description="Acidic residues" evidence="1">
    <location>
        <begin position="501"/>
        <end position="517"/>
    </location>
</feature>
<feature type="region of interest" description="Disordered" evidence="1">
    <location>
        <begin position="1534"/>
        <end position="1577"/>
    </location>
</feature>
<evidence type="ECO:0000313" key="3">
    <source>
        <dbReference type="Proteomes" id="UP001163828"/>
    </source>
</evidence>
<evidence type="ECO:0008006" key="4">
    <source>
        <dbReference type="Google" id="ProtNLM"/>
    </source>
</evidence>
<dbReference type="Gene3D" id="2.60.120.650">
    <property type="entry name" value="Cupin"/>
    <property type="match status" value="1"/>
</dbReference>
<reference evidence="2" key="1">
    <citation type="submission" date="2022-08" db="EMBL/GenBank/DDBJ databases">
        <authorList>
            <consortium name="DOE Joint Genome Institute"/>
            <person name="Min B."/>
            <person name="Riley R."/>
            <person name="Sierra-Patev S."/>
            <person name="Naranjo-Ortiz M."/>
            <person name="Looney B."/>
            <person name="Konkel Z."/>
            <person name="Slot J.C."/>
            <person name="Sakamoto Y."/>
            <person name="Steenwyk J.L."/>
            <person name="Rokas A."/>
            <person name="Carro J."/>
            <person name="Camarero S."/>
            <person name="Ferreira P."/>
            <person name="Molpeceres G."/>
            <person name="Ruiz-Duenas F.J."/>
            <person name="Serrano A."/>
            <person name="Henrissat B."/>
            <person name="Drula E."/>
            <person name="Hughes K.W."/>
            <person name="Mata J.L."/>
            <person name="Ishikawa N.K."/>
            <person name="Vargas-Isla R."/>
            <person name="Ushijima S."/>
            <person name="Smith C.A."/>
            <person name="Ahrendt S."/>
            <person name="Andreopoulos W."/>
            <person name="He G."/>
            <person name="Labutti K."/>
            <person name="Lipzen A."/>
            <person name="Ng V."/>
            <person name="Sandor L."/>
            <person name="Barry K."/>
            <person name="Martinez A.T."/>
            <person name="Xiao Y."/>
            <person name="Gibbons J.G."/>
            <person name="Terashima K."/>
            <person name="Hibbett D.S."/>
            <person name="Grigoriev I.V."/>
        </authorList>
    </citation>
    <scope>NUCLEOTIDE SEQUENCE</scope>
    <source>
        <strain evidence="2">TFB10827</strain>
    </source>
</reference>
<sequence>MPALAPRLPTFYQQGDGLTLLGLGKTSGVLPTILAGNLEECQISNEAAESSDGGEDEEMKEDKSDDMELLRSASFVTAGDTSPNQNSPPNDMVVDYGSSPMLLSLPARVSQSKSHKIIPMEFTETDVSMIHLDGSSIQAYTQSPASASSSFIQRRWDKDARLSWQNTVVTCQTALISEPPSSNGSNTFSSPEVYRVVRGKELIGISLDDEFNRFFLTDALYQAGWISFIENPEMRLTAAEWGNIVPPLLYLRVALIRKKQGLVQLLIADFPLLVEPRGQKIQNLCQPFDEIGWVGVIKHARKAFSDGLSRSSLEMSSTLPSSTPHIQLLKNTCTLLKNQGFNNVMLNVSLAALHLSVLRLGVLMFGSGWQDFLKQIIQDPKSPLIVLRKVSLKNRLCGREPLLKIAQDIDACSGFLADVITAAYEKGGIDLQDASGPEINFQEGGKGDDYVSEGENGNSELTDLEDSEDSEPKDKDRDDPEPKDSDKDSKPNDNDDSDPKDPDDDNADPKDPDDDSDPKDPDDNDSGPKDPDDDNAGPKDPDIDDSDPKDPDDDDADPGDLDDDDSEQKDPNDDDSEQKDPDYEDSNPGDPNDNDSDPNDPDDNENSKSNNSDNETEPKDADENNEGSNMDIDEDGLLGGKGQEKDKNRDDSPLGKKRKPSTEPSAEEQERIKVNFNSGIVVGDEHRLFDYNWETFVDFTPISQDEYGLKVFENAVKLVNTTALIDSRAQGEKLAPKNHAIEVVQYRDWISKDFPPARRQAIFHSRYMEVLLGEEILYSKHTMQDLALLKEHNNPSFNPNDSHFEATLEELIRSAEIRQAIINCLDIPIPSTKAPGCQGLATQAEAEGHIKERVDQEGMYWAIAGQKGAYSLLHMDANGLCTVVEPKNGLKYWVIARPKNDVMMSSIGLLDVLDVELENMSKLWDFYAVILQPGDIFIMRPATPHYVMTLEDSLCFGSHCYSSQTLTQTSLGIYHALTTGDLITNMSHPNALEGLCHIALWWYSLIVHPEEILLKTVLIAPGSPLAHKPNFTTVEDVIGFLDLVNLVTLAPVLDVRGYVSKAKGSSKGQYMLDNTRKLYEKVRPLVEEMKEWLFSHFEMGLVDGVDKLQDADCLETLSQRYLIQQCQALVWHKRRAEGAGIGGENQEVKSGLIKLAIEKNFARDKSFLRKWKGAVGNNDADRLKKDSEPSYSWPRPPSGHYVMWSKDMSAMNGKGKDLPRQSQRINRQVSIEMEIENRAEIGDDERMLMDIDMTIEMEEEDHGIPQQKLDLKRVCSTRKQQTSNKRQRVMVDRQSLPPRNESMGESQIEVDMTGYRRIILPGRNEEIFGQVWATDRHVLVKDKNPGTIYIIVMDWSRESMLRLHKASANEDETLGTKQEISKKGFLIAIPEKNDFIVWRSKYGSGEQKDDIVKSWSMSKKDHSEDHLSVMDNVQSDLYGPVEDEYEGAGGIEAGIHSWCLQLELEELGRTCSQQQAACQLALQCSVKGNIVGLSKVDPSLTRHLDNQAELTNCARIGSIDNRYWTGAQLNVGSLDREPENVDKGEGSEKNKDKGKGKSQEDSGGNIRDIGQFGGPHEDGGDHECGITAMLNWTRPHKHVKTEYFTIFDAGACWRLDQYCMIYFSGLHYHSGAAAIPKPTFNFETMVYTRITLIMYPSVHEFEGDSQLALGLIPKDTHNGLLTLNKEMRNFGSHAYEDKGVSSFGSYISDGLVFMDDKSYLNHLSRNMLSLVAYLVRQAPIQNLVWVDKNILLSAFSMRSGNERIGADQWEMGPGWMGEDTRVGKEYMEDFSKLSDKEWNQLWNSDTFSDTLFGNKAVPAQKEEWAEYRKKAMSVLPICHATNELIDIDEPHHHNYHRMIRASATRAARRDTGKGGGGKGTKKPGKGAPKPKKEKGKGKGM</sequence>
<evidence type="ECO:0000256" key="1">
    <source>
        <dbReference type="SAM" id="MobiDB-lite"/>
    </source>
</evidence>
<feature type="compositionally biased region" description="Basic and acidic residues" evidence="1">
    <location>
        <begin position="642"/>
        <end position="654"/>
    </location>
</feature>
<organism evidence="2 3">
    <name type="scientific">Lentinula boryana</name>
    <dbReference type="NCBI Taxonomy" id="40481"/>
    <lineage>
        <taxon>Eukaryota</taxon>
        <taxon>Fungi</taxon>
        <taxon>Dikarya</taxon>
        <taxon>Basidiomycota</taxon>
        <taxon>Agaricomycotina</taxon>
        <taxon>Agaricomycetes</taxon>
        <taxon>Agaricomycetidae</taxon>
        <taxon>Agaricales</taxon>
        <taxon>Marasmiineae</taxon>
        <taxon>Omphalotaceae</taxon>
        <taxon>Lentinula</taxon>
    </lineage>
</organism>
<comment type="caution">
    <text evidence="2">The sequence shown here is derived from an EMBL/GenBank/DDBJ whole genome shotgun (WGS) entry which is preliminary data.</text>
</comment>
<feature type="compositionally biased region" description="Basic residues" evidence="1">
    <location>
        <begin position="1879"/>
        <end position="1900"/>
    </location>
</feature>
<dbReference type="SUPFAM" id="SSF51197">
    <property type="entry name" value="Clavaminate synthase-like"/>
    <property type="match status" value="1"/>
</dbReference>
<feature type="compositionally biased region" description="Basic and acidic residues" evidence="1">
    <location>
        <begin position="1534"/>
        <end position="1560"/>
    </location>
</feature>
<feature type="compositionally biased region" description="Basic and acidic residues" evidence="1">
    <location>
        <begin position="518"/>
        <end position="549"/>
    </location>
</feature>
<feature type="compositionally biased region" description="Basic and acidic residues" evidence="1">
    <location>
        <begin position="470"/>
        <end position="500"/>
    </location>
</feature>
<dbReference type="EMBL" id="MU790991">
    <property type="protein sequence ID" value="KAJ3991597.1"/>
    <property type="molecule type" value="Genomic_DNA"/>
</dbReference>
<evidence type="ECO:0000313" key="2">
    <source>
        <dbReference type="EMBL" id="KAJ3991597.1"/>
    </source>
</evidence>
<feature type="region of interest" description="Disordered" evidence="1">
    <location>
        <begin position="433"/>
        <end position="670"/>
    </location>
</feature>
<feature type="region of interest" description="Disordered" evidence="1">
    <location>
        <begin position="76"/>
        <end position="95"/>
    </location>
</feature>
<keyword evidence="3" id="KW-1185">Reference proteome</keyword>
<proteinExistence type="predicted"/>
<feature type="region of interest" description="Disordered" evidence="1">
    <location>
        <begin position="45"/>
        <end position="66"/>
    </location>
</feature>
<feature type="compositionally biased region" description="Polar residues" evidence="1">
    <location>
        <begin position="79"/>
        <end position="89"/>
    </location>
</feature>